<feature type="domain" description="Phosphatidic acid phosphatase type 2/haloperoxidase" evidence="2">
    <location>
        <begin position="67"/>
        <end position="177"/>
    </location>
</feature>
<proteinExistence type="predicted"/>
<evidence type="ECO:0000259" key="2">
    <source>
        <dbReference type="SMART" id="SM00014"/>
    </source>
</evidence>
<dbReference type="PANTHER" id="PTHR14969:SF13">
    <property type="entry name" value="AT30094P"/>
    <property type="match status" value="1"/>
</dbReference>
<feature type="transmembrane region" description="Helical" evidence="1">
    <location>
        <begin position="60"/>
        <end position="82"/>
    </location>
</feature>
<name>A0A1F6WNJ6_9BACT</name>
<keyword evidence="1" id="KW-0812">Transmembrane</keyword>
<protein>
    <recommendedName>
        <fullName evidence="2">Phosphatidic acid phosphatase type 2/haloperoxidase domain-containing protein</fullName>
    </recommendedName>
</protein>
<dbReference type="SUPFAM" id="SSF48317">
    <property type="entry name" value="Acid phosphatase/Vanadium-dependent haloperoxidase"/>
    <property type="match status" value="1"/>
</dbReference>
<comment type="caution">
    <text evidence="3">The sequence shown here is derived from an EMBL/GenBank/DDBJ whole genome shotgun (WGS) entry which is preliminary data.</text>
</comment>
<dbReference type="InterPro" id="IPR036938">
    <property type="entry name" value="PAP2/HPO_sf"/>
</dbReference>
<dbReference type="SMART" id="SM00014">
    <property type="entry name" value="acidPPc"/>
    <property type="match status" value="1"/>
</dbReference>
<reference evidence="3 4" key="1">
    <citation type="journal article" date="2016" name="Nat. Commun.">
        <title>Thousands of microbial genomes shed light on interconnected biogeochemical processes in an aquifer system.</title>
        <authorList>
            <person name="Anantharaman K."/>
            <person name="Brown C.T."/>
            <person name="Hug L.A."/>
            <person name="Sharon I."/>
            <person name="Castelle C.J."/>
            <person name="Probst A.J."/>
            <person name="Thomas B.C."/>
            <person name="Singh A."/>
            <person name="Wilkins M.J."/>
            <person name="Karaoz U."/>
            <person name="Brodie E.L."/>
            <person name="Williams K.H."/>
            <person name="Hubbard S.S."/>
            <person name="Banfield J.F."/>
        </authorList>
    </citation>
    <scope>NUCLEOTIDE SEQUENCE [LARGE SCALE GENOMIC DNA]</scope>
</reference>
<feature type="transmembrane region" description="Helical" evidence="1">
    <location>
        <begin position="138"/>
        <end position="156"/>
    </location>
</feature>
<dbReference type="Proteomes" id="UP000179448">
    <property type="component" value="Unassembled WGS sequence"/>
</dbReference>
<dbReference type="Pfam" id="PF01569">
    <property type="entry name" value="PAP2"/>
    <property type="match status" value="1"/>
</dbReference>
<evidence type="ECO:0000313" key="3">
    <source>
        <dbReference type="EMBL" id="OGI83450.1"/>
    </source>
</evidence>
<dbReference type="InterPro" id="IPR000326">
    <property type="entry name" value="PAP2/HPO"/>
</dbReference>
<keyword evidence="1" id="KW-0472">Membrane</keyword>
<dbReference type="AlphaFoldDB" id="A0A1F6WNJ6"/>
<accession>A0A1F6WNJ6</accession>
<evidence type="ECO:0000313" key="4">
    <source>
        <dbReference type="Proteomes" id="UP000179448"/>
    </source>
</evidence>
<dbReference type="Gene3D" id="1.20.144.10">
    <property type="entry name" value="Phosphatidic acid phosphatase type 2/haloperoxidase"/>
    <property type="match status" value="1"/>
</dbReference>
<dbReference type="STRING" id="1801766.A2997_01810"/>
<feature type="transmembrane region" description="Helical" evidence="1">
    <location>
        <begin position="162"/>
        <end position="179"/>
    </location>
</feature>
<feature type="transmembrane region" description="Helical" evidence="1">
    <location>
        <begin position="25"/>
        <end position="48"/>
    </location>
</feature>
<gene>
    <name evidence="3" type="ORF">A2997_01810</name>
</gene>
<dbReference type="PANTHER" id="PTHR14969">
    <property type="entry name" value="SPHINGOSINE-1-PHOSPHATE PHOSPHOHYDROLASE"/>
    <property type="match status" value="1"/>
</dbReference>
<dbReference type="EMBL" id="MFUQ01000017">
    <property type="protein sequence ID" value="OGI83450.1"/>
    <property type="molecule type" value="Genomic_DNA"/>
</dbReference>
<organism evidence="3 4">
    <name type="scientific">Candidatus Nomurabacteria bacterium RIFCSPLOWO2_01_FULL_36_10b</name>
    <dbReference type="NCBI Taxonomy" id="1801766"/>
    <lineage>
        <taxon>Bacteria</taxon>
        <taxon>Candidatus Nomuraibacteriota</taxon>
    </lineage>
</organism>
<sequence length="186" mass="20760">MAPINEQLFFWLYSFAHQSVISDNLIIFFASTLPILLLIIIIIATLVIGFRKQIHSHKLICLHCYEVFFTIIGVSLFARLIAEVVKVLVHASRPFVIFAGQVKPLVSERMFDSFPSGHATLFFALALGVYGYNRKWGIVMFIIAFIISISRVVAGVHYPIDILAGALLGLFISGIILVMDKSVVFS</sequence>
<keyword evidence="1" id="KW-1133">Transmembrane helix</keyword>
<feature type="transmembrane region" description="Helical" evidence="1">
    <location>
        <begin position="113"/>
        <end position="131"/>
    </location>
</feature>
<evidence type="ECO:0000256" key="1">
    <source>
        <dbReference type="SAM" id="Phobius"/>
    </source>
</evidence>